<reference evidence="3 4" key="1">
    <citation type="submission" date="2016-10" db="EMBL/GenBank/DDBJ databases">
        <authorList>
            <person name="de Groot N.N."/>
        </authorList>
    </citation>
    <scope>NUCLEOTIDE SEQUENCE [LARGE SCALE GENOMIC DNA]</scope>
    <source>
        <strain evidence="3 4">DSM 44993</strain>
    </source>
</reference>
<dbReference type="EMBL" id="FOEF01000010">
    <property type="protein sequence ID" value="SEP46329.1"/>
    <property type="molecule type" value="Genomic_DNA"/>
</dbReference>
<evidence type="ECO:0000256" key="2">
    <source>
        <dbReference type="SAM" id="Phobius"/>
    </source>
</evidence>
<evidence type="ECO:0000256" key="1">
    <source>
        <dbReference type="SAM" id="MobiDB-lite"/>
    </source>
</evidence>
<sequence length="84" mass="8796">MNVVETILVYAVIPLAIYLVVGAATLRKRFSGTPRYRPGQPWEYPAMWWSANPDGVGAGHRATGVDSAAPAGAPTAAGGARGTW</sequence>
<organism evidence="3 4">
    <name type="scientific">Amycolatopsis saalfeldensis</name>
    <dbReference type="NCBI Taxonomy" id="394193"/>
    <lineage>
        <taxon>Bacteria</taxon>
        <taxon>Bacillati</taxon>
        <taxon>Actinomycetota</taxon>
        <taxon>Actinomycetes</taxon>
        <taxon>Pseudonocardiales</taxon>
        <taxon>Pseudonocardiaceae</taxon>
        <taxon>Amycolatopsis</taxon>
    </lineage>
</organism>
<keyword evidence="2" id="KW-0472">Membrane</keyword>
<keyword evidence="2" id="KW-0812">Transmembrane</keyword>
<dbReference type="Proteomes" id="UP000198582">
    <property type="component" value="Unassembled WGS sequence"/>
</dbReference>
<name>A0A1H8Y2L7_9PSEU</name>
<feature type="transmembrane region" description="Helical" evidence="2">
    <location>
        <begin position="6"/>
        <end position="26"/>
    </location>
</feature>
<evidence type="ECO:0000313" key="3">
    <source>
        <dbReference type="EMBL" id="SEP46329.1"/>
    </source>
</evidence>
<accession>A0A1H8Y2L7</accession>
<proteinExistence type="predicted"/>
<dbReference type="STRING" id="394193.SAMN04489732_110233"/>
<feature type="region of interest" description="Disordered" evidence="1">
    <location>
        <begin position="59"/>
        <end position="84"/>
    </location>
</feature>
<dbReference type="AlphaFoldDB" id="A0A1H8Y2L7"/>
<keyword evidence="2" id="KW-1133">Transmembrane helix</keyword>
<gene>
    <name evidence="3" type="ORF">SAMN04489732_110233</name>
</gene>
<protein>
    <submittedName>
        <fullName evidence="3">Uncharacterized protein</fullName>
    </submittedName>
</protein>
<feature type="compositionally biased region" description="Low complexity" evidence="1">
    <location>
        <begin position="68"/>
        <end position="78"/>
    </location>
</feature>
<evidence type="ECO:0000313" key="4">
    <source>
        <dbReference type="Proteomes" id="UP000198582"/>
    </source>
</evidence>
<keyword evidence="4" id="KW-1185">Reference proteome</keyword>
<dbReference type="RefSeq" id="WP_091619664.1">
    <property type="nucleotide sequence ID" value="NZ_FOEF01000010.1"/>
</dbReference>
<dbReference type="OrthoDB" id="5193416at2"/>